<comment type="caution">
    <text evidence="3">The sequence shown here is derived from an EMBL/GenBank/DDBJ whole genome shotgun (WGS) entry which is preliminary data.</text>
</comment>
<keyword evidence="2" id="KW-0732">Signal</keyword>
<name>A0A7W6HGQ0_9HYPH</name>
<protein>
    <recommendedName>
        <fullName evidence="5">DUF2946 domain-containing protein</fullName>
    </recommendedName>
</protein>
<feature type="region of interest" description="Disordered" evidence="1">
    <location>
        <begin position="95"/>
        <end position="119"/>
    </location>
</feature>
<organism evidence="3 4">
    <name type="scientific">Aurantimonas endophytica</name>
    <dbReference type="NCBI Taxonomy" id="1522175"/>
    <lineage>
        <taxon>Bacteria</taxon>
        <taxon>Pseudomonadati</taxon>
        <taxon>Pseudomonadota</taxon>
        <taxon>Alphaproteobacteria</taxon>
        <taxon>Hyphomicrobiales</taxon>
        <taxon>Aurantimonadaceae</taxon>
        <taxon>Aurantimonas</taxon>
    </lineage>
</organism>
<keyword evidence="4" id="KW-1185">Reference proteome</keyword>
<evidence type="ECO:0000256" key="2">
    <source>
        <dbReference type="SAM" id="SignalP"/>
    </source>
</evidence>
<dbReference type="AlphaFoldDB" id="A0A7W6HGQ0"/>
<reference evidence="3 4" key="1">
    <citation type="submission" date="2020-08" db="EMBL/GenBank/DDBJ databases">
        <title>Genomic Encyclopedia of Type Strains, Phase IV (KMG-IV): sequencing the most valuable type-strain genomes for metagenomic binning, comparative biology and taxonomic classification.</title>
        <authorList>
            <person name="Goeker M."/>
        </authorList>
    </citation>
    <scope>NUCLEOTIDE SEQUENCE [LARGE SCALE GENOMIC DNA]</scope>
    <source>
        <strain evidence="3 4">DSM 103570</strain>
    </source>
</reference>
<feature type="chain" id="PRO_5030526373" description="DUF2946 domain-containing protein" evidence="2">
    <location>
        <begin position="25"/>
        <end position="119"/>
    </location>
</feature>
<evidence type="ECO:0000313" key="4">
    <source>
        <dbReference type="Proteomes" id="UP000588647"/>
    </source>
</evidence>
<evidence type="ECO:0008006" key="5">
    <source>
        <dbReference type="Google" id="ProtNLM"/>
    </source>
</evidence>
<proteinExistence type="predicted"/>
<dbReference type="Proteomes" id="UP000588647">
    <property type="component" value="Unassembled WGS sequence"/>
</dbReference>
<gene>
    <name evidence="3" type="ORF">GGR03_003991</name>
</gene>
<evidence type="ECO:0000313" key="3">
    <source>
        <dbReference type="EMBL" id="MBB4004896.1"/>
    </source>
</evidence>
<accession>A0A7W6HGQ0</accession>
<dbReference type="RefSeq" id="WP_183210462.1">
    <property type="nucleotide sequence ID" value="NZ_JAAAMM010000005.1"/>
</dbReference>
<dbReference type="EMBL" id="JACIEM010000005">
    <property type="protein sequence ID" value="MBB4004896.1"/>
    <property type="molecule type" value="Genomic_DNA"/>
</dbReference>
<sequence>MLAIQLLVLQAFFSSMTCGMTVAAASPVICHGLQVEAVADAPASHRDRSGGICLDCPCGIACSATAAVLAEFAPEEGLGAAFSLVAGAGPDLADGGDADRVSPSLALAPDPTGPPAIST</sequence>
<feature type="signal peptide" evidence="2">
    <location>
        <begin position="1"/>
        <end position="24"/>
    </location>
</feature>
<evidence type="ECO:0000256" key="1">
    <source>
        <dbReference type="SAM" id="MobiDB-lite"/>
    </source>
</evidence>